<reference evidence="1" key="1">
    <citation type="submission" date="2012-04" db="EMBL/GenBank/DDBJ databases">
        <title>The Genome Sequence of Loa loa.</title>
        <authorList>
            <consortium name="The Broad Institute Genome Sequencing Platform"/>
            <consortium name="Broad Institute Genome Sequencing Center for Infectious Disease"/>
            <person name="Nutman T.B."/>
            <person name="Fink D.L."/>
            <person name="Russ C."/>
            <person name="Young S."/>
            <person name="Zeng Q."/>
            <person name="Gargeya S."/>
            <person name="Alvarado L."/>
            <person name="Berlin A."/>
            <person name="Chapman S.B."/>
            <person name="Chen Z."/>
            <person name="Freedman E."/>
            <person name="Gellesch M."/>
            <person name="Goldberg J."/>
            <person name="Griggs A."/>
            <person name="Gujja S."/>
            <person name="Heilman E.R."/>
            <person name="Heiman D."/>
            <person name="Howarth C."/>
            <person name="Mehta T."/>
            <person name="Neiman D."/>
            <person name="Pearson M."/>
            <person name="Roberts A."/>
            <person name="Saif S."/>
            <person name="Shea T."/>
            <person name="Shenoy N."/>
            <person name="Sisk P."/>
            <person name="Stolte C."/>
            <person name="Sykes S."/>
            <person name="White J."/>
            <person name="Yandava C."/>
            <person name="Haas B."/>
            <person name="Henn M.R."/>
            <person name="Nusbaum C."/>
            <person name="Birren B."/>
        </authorList>
    </citation>
    <scope>NUCLEOTIDE SEQUENCE [LARGE SCALE GENOMIC DNA]</scope>
</reference>
<dbReference type="AlphaFoldDB" id="A0A1S0TFY5"/>
<dbReference type="InParanoid" id="A0A1S0TFY5"/>
<accession>A0A1S0TFY5</accession>
<name>A0A1S0TFY5_LOALO</name>
<feature type="non-terminal residue" evidence="1">
    <location>
        <position position="94"/>
    </location>
</feature>
<dbReference type="GeneID" id="9952865"/>
<dbReference type="CTD" id="9952865"/>
<protein>
    <submittedName>
        <fullName evidence="1">Uncharacterized protein</fullName>
    </submittedName>
</protein>
<organism evidence="1">
    <name type="scientific">Loa loa</name>
    <name type="common">Eye worm</name>
    <name type="synonym">Filaria loa</name>
    <dbReference type="NCBI Taxonomy" id="7209"/>
    <lineage>
        <taxon>Eukaryota</taxon>
        <taxon>Metazoa</taxon>
        <taxon>Ecdysozoa</taxon>
        <taxon>Nematoda</taxon>
        <taxon>Chromadorea</taxon>
        <taxon>Rhabditida</taxon>
        <taxon>Spirurina</taxon>
        <taxon>Spiruromorpha</taxon>
        <taxon>Filarioidea</taxon>
        <taxon>Onchocercidae</taxon>
        <taxon>Loa</taxon>
    </lineage>
</organism>
<dbReference type="OrthoDB" id="10606936at2759"/>
<proteinExistence type="predicted"/>
<dbReference type="KEGG" id="loa:LOAG_15373"/>
<dbReference type="EMBL" id="JH713105">
    <property type="protein sequence ID" value="EFO13156.2"/>
    <property type="molecule type" value="Genomic_DNA"/>
</dbReference>
<gene>
    <name evidence="1" type="ORF">LOAG_15373</name>
</gene>
<evidence type="ECO:0000313" key="1">
    <source>
        <dbReference type="EMBL" id="EFO13156.2"/>
    </source>
</evidence>
<dbReference type="RefSeq" id="XP_003150913.2">
    <property type="nucleotide sequence ID" value="XM_003150865.2"/>
</dbReference>
<sequence>MLSEASYVDNFISEQHLEMNISGVETCLVMYQMLGEMEFLSHMSISEFFDFNVGIVNQSYHVEENICYDPLNAPTPSDVAHELLDRNPTLELQQ</sequence>